<dbReference type="EMBL" id="JACHIN010000024">
    <property type="protein sequence ID" value="MBB5084606.1"/>
    <property type="molecule type" value="Genomic_DNA"/>
</dbReference>
<dbReference type="Proteomes" id="UP000568380">
    <property type="component" value="Unassembled WGS sequence"/>
</dbReference>
<keyword evidence="1" id="KW-1133">Transmembrane helix</keyword>
<feature type="transmembrane region" description="Helical" evidence="1">
    <location>
        <begin position="68"/>
        <end position="88"/>
    </location>
</feature>
<evidence type="ECO:0000313" key="3">
    <source>
        <dbReference type="Proteomes" id="UP000568380"/>
    </source>
</evidence>
<feature type="transmembrane region" description="Helical" evidence="1">
    <location>
        <begin position="43"/>
        <end position="62"/>
    </location>
</feature>
<name>A0A7W8AGB9_9ACTN</name>
<dbReference type="RefSeq" id="WP_184974835.1">
    <property type="nucleotide sequence ID" value="NZ_JACHIN010000024.1"/>
</dbReference>
<organism evidence="2 3">
    <name type="scientific">Nonomuraea endophytica</name>
    <dbReference type="NCBI Taxonomy" id="714136"/>
    <lineage>
        <taxon>Bacteria</taxon>
        <taxon>Bacillati</taxon>
        <taxon>Actinomycetota</taxon>
        <taxon>Actinomycetes</taxon>
        <taxon>Streptosporangiales</taxon>
        <taxon>Streptosporangiaceae</taxon>
        <taxon>Nonomuraea</taxon>
    </lineage>
</organism>
<comment type="caution">
    <text evidence="2">The sequence shown here is derived from an EMBL/GenBank/DDBJ whole genome shotgun (WGS) entry which is preliminary data.</text>
</comment>
<keyword evidence="1" id="KW-0812">Transmembrane</keyword>
<keyword evidence="3" id="KW-1185">Reference proteome</keyword>
<accession>A0A7W8AGB9</accession>
<reference evidence="2 3" key="1">
    <citation type="submission" date="2020-08" db="EMBL/GenBank/DDBJ databases">
        <title>Genomic Encyclopedia of Type Strains, Phase IV (KMG-IV): sequencing the most valuable type-strain genomes for metagenomic binning, comparative biology and taxonomic classification.</title>
        <authorList>
            <person name="Goeker M."/>
        </authorList>
    </citation>
    <scope>NUCLEOTIDE SEQUENCE [LARGE SCALE GENOMIC DNA]</scope>
    <source>
        <strain evidence="2 3">DSM 45385</strain>
    </source>
</reference>
<gene>
    <name evidence="2" type="ORF">HNR40_010115</name>
</gene>
<keyword evidence="1" id="KW-0472">Membrane</keyword>
<dbReference type="AlphaFoldDB" id="A0A7W8AGB9"/>
<evidence type="ECO:0000313" key="2">
    <source>
        <dbReference type="EMBL" id="MBB5084606.1"/>
    </source>
</evidence>
<proteinExistence type="predicted"/>
<protein>
    <submittedName>
        <fullName evidence="2">Uncharacterized protein</fullName>
    </submittedName>
</protein>
<evidence type="ECO:0000256" key="1">
    <source>
        <dbReference type="SAM" id="Phobius"/>
    </source>
</evidence>
<sequence>MDPRAHPPRLVIDPSLPAEISAELRASPHLLHMARRGRRMERTFNPALLIVLPGFLLLIWVLTNTEGMIVAGVGMGLIALLRWAATGVSNTTARRRLKLAYEYSAHYVLPQDLDYPCSRLLRRAQDAVDRILAADVQRAGLLDSVNNRVSLPEEVWQIGTRLAKLSSMHAEHGQIVPQLMPSALEDAFKPYSTALDAAWTSLSKRVRRLEEYAMQVRKADEVYHAHLRLEALAARTPDYQALIADTVRDDLARAHIRELAAQAAQVRKLFEQSIDQARQTAGELLRTPLV</sequence>